<proteinExistence type="predicted"/>
<comment type="caution">
    <text evidence="1">The sequence shown here is derived from an EMBL/GenBank/DDBJ whole genome shotgun (WGS) entry which is preliminary data.</text>
</comment>
<dbReference type="EMBL" id="LAZR01011803">
    <property type="protein sequence ID" value="KKM59102.1"/>
    <property type="molecule type" value="Genomic_DNA"/>
</dbReference>
<gene>
    <name evidence="1" type="ORF">LCGC14_1548570</name>
</gene>
<organism evidence="1">
    <name type="scientific">marine sediment metagenome</name>
    <dbReference type="NCBI Taxonomy" id="412755"/>
    <lineage>
        <taxon>unclassified sequences</taxon>
        <taxon>metagenomes</taxon>
        <taxon>ecological metagenomes</taxon>
    </lineage>
</organism>
<dbReference type="AlphaFoldDB" id="A0A0F9L706"/>
<dbReference type="Gene3D" id="3.40.50.2000">
    <property type="entry name" value="Glycogen Phosphorylase B"/>
    <property type="match status" value="1"/>
</dbReference>
<dbReference type="SUPFAM" id="SSF53756">
    <property type="entry name" value="UDP-Glycosyltransferase/glycogen phosphorylase"/>
    <property type="match status" value="1"/>
</dbReference>
<protein>
    <submittedName>
        <fullName evidence="1">Uncharacterized protein</fullName>
    </submittedName>
</protein>
<reference evidence="1" key="1">
    <citation type="journal article" date="2015" name="Nature">
        <title>Complex archaea that bridge the gap between prokaryotes and eukaryotes.</title>
        <authorList>
            <person name="Spang A."/>
            <person name="Saw J.H."/>
            <person name="Jorgensen S.L."/>
            <person name="Zaremba-Niedzwiedzka K."/>
            <person name="Martijn J."/>
            <person name="Lind A.E."/>
            <person name="van Eijk R."/>
            <person name="Schleper C."/>
            <person name="Guy L."/>
            <person name="Ettema T.J."/>
        </authorList>
    </citation>
    <scope>NUCLEOTIDE SEQUENCE</scope>
</reference>
<sequence>MRVVQTPLTMIGCIVLGIASAAGQGPPSAAGAPSRPATINVPPPVQALRQLVVRYDDRKIASWPQRQVDGRPCRVSGVLSVPPGHEINLHRVTVVHNGVDHSIFKPSMPADLPRYILYVGTEQPRKNLPRLLAALRLLRQQEDITLIKVGRASYITSTCGINPCRVGSST</sequence>
<name>A0A0F9L706_9ZZZZ</name>
<evidence type="ECO:0000313" key="1">
    <source>
        <dbReference type="EMBL" id="KKM59102.1"/>
    </source>
</evidence>
<accession>A0A0F9L706</accession>